<evidence type="ECO:0000256" key="1">
    <source>
        <dbReference type="SAM" id="MobiDB-lite"/>
    </source>
</evidence>
<feature type="compositionally biased region" description="Basic and acidic residues" evidence="1">
    <location>
        <begin position="30"/>
        <end position="47"/>
    </location>
</feature>
<dbReference type="Proteomes" id="UP000663760">
    <property type="component" value="Chromosome 6"/>
</dbReference>
<reference evidence="2" key="1">
    <citation type="submission" date="2020-02" db="EMBL/GenBank/DDBJ databases">
        <authorList>
            <person name="Scholz U."/>
            <person name="Mascher M."/>
            <person name="Fiebig A."/>
        </authorList>
    </citation>
    <scope>NUCLEOTIDE SEQUENCE</scope>
</reference>
<protein>
    <submittedName>
        <fullName evidence="2">Uncharacterized protein</fullName>
    </submittedName>
</protein>
<evidence type="ECO:0000313" key="2">
    <source>
        <dbReference type="EMBL" id="CAA7397137.1"/>
    </source>
</evidence>
<keyword evidence="3" id="KW-1185">Reference proteome</keyword>
<accession>A0A7I8KH54</accession>
<sequence length="241" mass="25390">MRANRRPTRDSNSLCPCLPSPPVDVIEKIVEPIPSDGHHNPPEEPRDGQMSWAINELNGRTTDVRDSTSAFDAIYSTSKNEATAGEEAPSDPTIDCMINGQNQSAIKASIDAIAFTSITMPKAPPSDGDHVAVKVLQPFVVVDASAVTLLTSSTSDAADVGIARNLAPSRVESNSTGTVQAWPVRASTKVARAELAQVALSEAALAQAMPPQAKQTESEQTLVEPAQPIDTAPFQDAPAQA</sequence>
<gene>
    <name evidence="2" type="ORF">SI8410_06007802</name>
</gene>
<dbReference type="AlphaFoldDB" id="A0A7I8KH54"/>
<feature type="region of interest" description="Disordered" evidence="1">
    <location>
        <begin position="30"/>
        <end position="49"/>
    </location>
</feature>
<feature type="region of interest" description="Disordered" evidence="1">
    <location>
        <begin position="206"/>
        <end position="241"/>
    </location>
</feature>
<organism evidence="2 3">
    <name type="scientific">Spirodela intermedia</name>
    <name type="common">Intermediate duckweed</name>
    <dbReference type="NCBI Taxonomy" id="51605"/>
    <lineage>
        <taxon>Eukaryota</taxon>
        <taxon>Viridiplantae</taxon>
        <taxon>Streptophyta</taxon>
        <taxon>Embryophyta</taxon>
        <taxon>Tracheophyta</taxon>
        <taxon>Spermatophyta</taxon>
        <taxon>Magnoliopsida</taxon>
        <taxon>Liliopsida</taxon>
        <taxon>Araceae</taxon>
        <taxon>Lemnoideae</taxon>
        <taxon>Spirodela</taxon>
    </lineage>
</organism>
<evidence type="ECO:0000313" key="3">
    <source>
        <dbReference type="Proteomes" id="UP000663760"/>
    </source>
</evidence>
<proteinExistence type="predicted"/>
<name>A0A7I8KH54_SPIIN</name>
<dbReference type="EMBL" id="LR746269">
    <property type="protein sequence ID" value="CAA7397137.1"/>
    <property type="molecule type" value="Genomic_DNA"/>
</dbReference>